<dbReference type="InterPro" id="IPR018461">
    <property type="entry name" value="Na/H_Antiport_NhaC-like_C"/>
</dbReference>
<feature type="transmembrane region" description="Helical" evidence="9">
    <location>
        <begin position="441"/>
        <end position="460"/>
    </location>
</feature>
<feature type="domain" description="Na+/H+ antiporter NhaC-like C-terminal" evidence="10">
    <location>
        <begin position="163"/>
        <end position="454"/>
    </location>
</feature>
<dbReference type="PANTHER" id="PTHR33451:SF3">
    <property type="entry name" value="MALATE-2H(+)_NA(+)-LACTATE ANTIPORTER"/>
    <property type="match status" value="1"/>
</dbReference>
<dbReference type="NCBIfam" id="TIGR00931">
    <property type="entry name" value="antiport_nhaC"/>
    <property type="match status" value="1"/>
</dbReference>
<dbReference type="InterPro" id="IPR052180">
    <property type="entry name" value="NhaC_Na-H+_Antiporter"/>
</dbReference>
<feature type="transmembrane region" description="Helical" evidence="9">
    <location>
        <begin position="39"/>
        <end position="56"/>
    </location>
</feature>
<dbReference type="OrthoDB" id="9762978at2"/>
<evidence type="ECO:0000256" key="7">
    <source>
        <dbReference type="ARBA" id="ARBA00023136"/>
    </source>
</evidence>
<dbReference type="eggNOG" id="COG1757">
    <property type="taxonomic scope" value="Bacteria"/>
</dbReference>
<dbReference type="PANTHER" id="PTHR33451">
    <property type="entry name" value="MALATE-2H(+)/NA(+)-LACTATE ANTIPORTER"/>
    <property type="match status" value="1"/>
</dbReference>
<dbReference type="RefSeq" id="WP_038260933.1">
    <property type="nucleotide sequence ID" value="NZ_FSRH01000001.1"/>
</dbReference>
<dbReference type="EMBL" id="JJMM01000002">
    <property type="protein sequence ID" value="KDR96489.1"/>
    <property type="molecule type" value="Genomic_DNA"/>
</dbReference>
<dbReference type="GO" id="GO:0005886">
    <property type="term" value="C:plasma membrane"/>
    <property type="evidence" value="ECO:0007669"/>
    <property type="project" value="UniProtKB-SubCell"/>
</dbReference>
<name>A0A069RHG9_PEPLI</name>
<proteinExistence type="inferred from homology"/>
<dbReference type="InterPro" id="IPR004770">
    <property type="entry name" value="Na/H_antiport_NhaC"/>
</dbReference>
<keyword evidence="3" id="KW-0050">Antiport</keyword>
<evidence type="ECO:0000256" key="3">
    <source>
        <dbReference type="ARBA" id="ARBA00022449"/>
    </source>
</evidence>
<evidence type="ECO:0000259" key="10">
    <source>
        <dbReference type="Pfam" id="PF03553"/>
    </source>
</evidence>
<keyword evidence="7 9" id="KW-0472">Membrane</keyword>
<reference evidence="11 12" key="1">
    <citation type="submission" date="2014-03" db="EMBL/GenBank/DDBJ databases">
        <title>Genome sequence of Clostridium litorale W6, DSM 5388.</title>
        <authorList>
            <person name="Poehlein A."/>
            <person name="Jagirdar A."/>
            <person name="Khonsari B."/>
            <person name="Chibani C.M."/>
            <person name="Gutierrez Gutierrez D.A."/>
            <person name="Davydova E."/>
            <person name="Alghaithi H.S."/>
            <person name="Nair K.P."/>
            <person name="Dhamotharan K."/>
            <person name="Chandran L."/>
            <person name="G W."/>
            <person name="Daniel R."/>
        </authorList>
    </citation>
    <scope>NUCLEOTIDE SEQUENCE [LARGE SCALE GENOMIC DNA]</scope>
    <source>
        <strain evidence="11 12">W6</strain>
    </source>
</reference>
<sequence>MENDTKIKMPTIIFALFTVLLIVTTLMGGLLAFHADMHILLFICIVIAASASKLLGHSWECIEKSMINGVSRAMGALFFFFLIGMAIGAWVQSGTVPALIYYGLDIMSYRFFLPAGLIICTLSSMAIGSSWNTAGTVGVALMGVGVGMGIPAPLVAGMVISGSYFGDKMSPLSETTNLSPAIAGSSLYEHIRAMLYTSIPAYMCALAAYGTMGLKYAHTSPDMKHIGQIQYAIGSSFNLHVIVFLPLIVVMGLSIARFPAIPSLVTGIVVSLPISIVVQKRGVVESLGVLNYGFSAQSGVEVVDILLNRGGIQSMMWTFSLAIMALSLGGILAQSNIMDVIIEKVLQKVKNPKYLPGMTIMTAVFINATMGEQYMGIVLTGELYKEAYPKANLQPRMLSRALEEGATLTSSLFPWTTGGAFMSTALGISAFQYAPYAIVNWLNPIFGILFPVLGYSLLTMNSSKGKISIKEYAQQNHAKADEILK</sequence>
<feature type="transmembrane region" description="Helical" evidence="9">
    <location>
        <begin position="77"/>
        <end position="102"/>
    </location>
</feature>
<accession>A0A069RHG9</accession>
<evidence type="ECO:0000256" key="6">
    <source>
        <dbReference type="ARBA" id="ARBA00022989"/>
    </source>
</evidence>
<protein>
    <submittedName>
        <fullName evidence="11">Na(+)/H(+) antiporter NhaC</fullName>
    </submittedName>
</protein>
<comment type="subcellular location">
    <subcellularLocation>
        <location evidence="1">Cell membrane</location>
        <topology evidence="1">Multi-pass membrane protein</topology>
    </subcellularLocation>
</comment>
<feature type="transmembrane region" description="Helical" evidence="9">
    <location>
        <begin position="237"/>
        <end position="256"/>
    </location>
</feature>
<keyword evidence="6 9" id="KW-1133">Transmembrane helix</keyword>
<gene>
    <name evidence="11" type="primary">nhaC</name>
    <name evidence="11" type="ORF">CLIT_2c00950</name>
</gene>
<evidence type="ECO:0000256" key="1">
    <source>
        <dbReference type="ARBA" id="ARBA00004651"/>
    </source>
</evidence>
<dbReference type="Proteomes" id="UP000027946">
    <property type="component" value="Unassembled WGS sequence"/>
</dbReference>
<feature type="transmembrane region" description="Helical" evidence="9">
    <location>
        <begin position="12"/>
        <end position="33"/>
    </location>
</feature>
<dbReference type="GO" id="GO:0015297">
    <property type="term" value="F:antiporter activity"/>
    <property type="evidence" value="ECO:0007669"/>
    <property type="project" value="UniProtKB-KW"/>
</dbReference>
<feature type="transmembrane region" description="Helical" evidence="9">
    <location>
        <begin position="315"/>
        <end position="333"/>
    </location>
</feature>
<evidence type="ECO:0000313" key="12">
    <source>
        <dbReference type="Proteomes" id="UP000027946"/>
    </source>
</evidence>
<dbReference type="AlphaFoldDB" id="A0A069RHG9"/>
<feature type="transmembrane region" description="Helical" evidence="9">
    <location>
        <begin position="354"/>
        <end position="370"/>
    </location>
</feature>
<dbReference type="STRING" id="1121324.CLIT_2c00950"/>
<comment type="similarity">
    <text evidence="8">Belongs to the NhaC Na(+)/H(+) (TC 2.A.35) antiporter family.</text>
</comment>
<feature type="transmembrane region" description="Helical" evidence="9">
    <location>
        <begin position="193"/>
        <end position="216"/>
    </location>
</feature>
<evidence type="ECO:0000256" key="4">
    <source>
        <dbReference type="ARBA" id="ARBA00022475"/>
    </source>
</evidence>
<evidence type="ECO:0000313" key="11">
    <source>
        <dbReference type="EMBL" id="KDR96489.1"/>
    </source>
</evidence>
<organism evidence="11 12">
    <name type="scientific">Peptoclostridium litorale DSM 5388</name>
    <dbReference type="NCBI Taxonomy" id="1121324"/>
    <lineage>
        <taxon>Bacteria</taxon>
        <taxon>Bacillati</taxon>
        <taxon>Bacillota</taxon>
        <taxon>Clostridia</taxon>
        <taxon>Peptostreptococcales</taxon>
        <taxon>Peptoclostridiaceae</taxon>
        <taxon>Peptoclostridium</taxon>
    </lineage>
</organism>
<keyword evidence="2" id="KW-0813">Transport</keyword>
<keyword evidence="12" id="KW-1185">Reference proteome</keyword>
<evidence type="ECO:0000256" key="9">
    <source>
        <dbReference type="SAM" id="Phobius"/>
    </source>
</evidence>
<evidence type="ECO:0000256" key="2">
    <source>
        <dbReference type="ARBA" id="ARBA00022448"/>
    </source>
</evidence>
<evidence type="ECO:0000256" key="8">
    <source>
        <dbReference type="ARBA" id="ARBA00038435"/>
    </source>
</evidence>
<dbReference type="Pfam" id="PF03553">
    <property type="entry name" value="Na_H_antiporter"/>
    <property type="match status" value="1"/>
</dbReference>
<feature type="transmembrane region" description="Helical" evidence="9">
    <location>
        <begin position="108"/>
        <end position="127"/>
    </location>
</feature>
<evidence type="ECO:0000256" key="5">
    <source>
        <dbReference type="ARBA" id="ARBA00022692"/>
    </source>
</evidence>
<keyword evidence="5 9" id="KW-0812">Transmembrane</keyword>
<comment type="caution">
    <text evidence="11">The sequence shown here is derived from an EMBL/GenBank/DDBJ whole genome shotgun (WGS) entry which is preliminary data.</text>
</comment>
<keyword evidence="4" id="KW-1003">Cell membrane</keyword>
<feature type="transmembrane region" description="Helical" evidence="9">
    <location>
        <begin position="139"/>
        <end position="165"/>
    </location>
</feature>